<dbReference type="Proteomes" id="UP000613030">
    <property type="component" value="Unassembled WGS sequence"/>
</dbReference>
<dbReference type="InterPro" id="IPR006860">
    <property type="entry name" value="FecR"/>
</dbReference>
<evidence type="ECO:0000259" key="3">
    <source>
        <dbReference type="Pfam" id="PF16344"/>
    </source>
</evidence>
<evidence type="ECO:0000259" key="2">
    <source>
        <dbReference type="Pfam" id="PF04773"/>
    </source>
</evidence>
<feature type="domain" description="Protein FecR C-terminal" evidence="3">
    <location>
        <begin position="258"/>
        <end position="325"/>
    </location>
</feature>
<keyword evidence="1" id="KW-1133">Transmembrane helix</keyword>
<comment type="caution">
    <text evidence="4">The sequence shown here is derived from an EMBL/GenBank/DDBJ whole genome shotgun (WGS) entry which is preliminary data.</text>
</comment>
<dbReference type="PIRSF" id="PIRSF018266">
    <property type="entry name" value="FecR"/>
    <property type="match status" value="1"/>
</dbReference>
<dbReference type="PANTHER" id="PTHR30273">
    <property type="entry name" value="PERIPLASMIC SIGNAL SENSOR AND SIGMA FACTOR ACTIVATOR FECR-RELATED"/>
    <property type="match status" value="1"/>
</dbReference>
<dbReference type="Gene3D" id="2.60.120.1440">
    <property type="match status" value="1"/>
</dbReference>
<dbReference type="Pfam" id="PF16344">
    <property type="entry name" value="FecR_C"/>
    <property type="match status" value="1"/>
</dbReference>
<evidence type="ECO:0000313" key="5">
    <source>
        <dbReference type="Proteomes" id="UP000613030"/>
    </source>
</evidence>
<accession>A0ABS1KQZ7</accession>
<organism evidence="4 5">
    <name type="scientific">Chryseolinea lacunae</name>
    <dbReference type="NCBI Taxonomy" id="2801331"/>
    <lineage>
        <taxon>Bacteria</taxon>
        <taxon>Pseudomonadati</taxon>
        <taxon>Bacteroidota</taxon>
        <taxon>Cytophagia</taxon>
        <taxon>Cytophagales</taxon>
        <taxon>Fulvivirgaceae</taxon>
        <taxon>Chryseolinea</taxon>
    </lineage>
</organism>
<dbReference type="Gene3D" id="3.55.50.30">
    <property type="match status" value="1"/>
</dbReference>
<name>A0ABS1KQZ7_9BACT</name>
<dbReference type="PANTHER" id="PTHR30273:SF2">
    <property type="entry name" value="PROTEIN FECR"/>
    <property type="match status" value="1"/>
</dbReference>
<evidence type="ECO:0000313" key="4">
    <source>
        <dbReference type="EMBL" id="MBL0741112.1"/>
    </source>
</evidence>
<dbReference type="InterPro" id="IPR032508">
    <property type="entry name" value="FecR_C"/>
</dbReference>
<gene>
    <name evidence="4" type="ORF">JI741_07765</name>
</gene>
<feature type="transmembrane region" description="Helical" evidence="1">
    <location>
        <begin position="91"/>
        <end position="111"/>
    </location>
</feature>
<dbReference type="EMBL" id="JAERRB010000002">
    <property type="protein sequence ID" value="MBL0741112.1"/>
    <property type="molecule type" value="Genomic_DNA"/>
</dbReference>
<proteinExistence type="predicted"/>
<feature type="domain" description="FecR protein" evidence="2">
    <location>
        <begin position="122"/>
        <end position="216"/>
    </location>
</feature>
<reference evidence="4 5" key="1">
    <citation type="submission" date="2021-01" db="EMBL/GenBank/DDBJ databases">
        <title>Chryseolinea sp. Jin1 Genome sequencing and assembly.</title>
        <authorList>
            <person name="Kim I."/>
        </authorList>
    </citation>
    <scope>NUCLEOTIDE SEQUENCE [LARGE SCALE GENOMIC DNA]</scope>
    <source>
        <strain evidence="4 5">Jin1</strain>
    </source>
</reference>
<evidence type="ECO:0000256" key="1">
    <source>
        <dbReference type="SAM" id="Phobius"/>
    </source>
</evidence>
<protein>
    <submittedName>
        <fullName evidence="4">FecR domain-containing protein</fullName>
    </submittedName>
</protein>
<dbReference type="InterPro" id="IPR012373">
    <property type="entry name" value="Ferrdict_sens_TM"/>
</dbReference>
<keyword evidence="5" id="KW-1185">Reference proteome</keyword>
<keyword evidence="1" id="KW-0812">Transmembrane</keyword>
<keyword evidence="1" id="KW-0472">Membrane</keyword>
<sequence>MNYYKDYSVEALALDKSFQEWVLNPDAQSDQIWQEWLRQNPDKQHDVAQAMELVRLSGLSADAEANAAYLEGWSKVMEAANADARPSRGKWVAYASLAAALVGLLVLVYVYRFAGNAVTEFKTAYAEVKEIELKDGTRVMLNANSTLTYNDNWDDAATREVTLKGEGFFTVVHTADDKPFVVHAQNEATILVLGTEFNVSTRRNKVAVYLQSGKVRFNTALQEVTMKPGESIEYIPGRTEVELKPGTEETVAWTNKQYVMSDTPLADVVRDLEDTYGKPVMVSDTTLLAKRVTAKVPANNLNVLLEVLSQTLKLNIEDQNNKIVIRQ</sequence>
<dbReference type="RefSeq" id="WP_202008474.1">
    <property type="nucleotide sequence ID" value="NZ_JAERRB010000002.1"/>
</dbReference>
<dbReference type="Pfam" id="PF04773">
    <property type="entry name" value="FecR"/>
    <property type="match status" value="1"/>
</dbReference>